<keyword evidence="5" id="KW-0560">Oxidoreductase</keyword>
<dbReference type="EMBL" id="OUUZ01000011">
    <property type="protein sequence ID" value="SPQ23832.1"/>
    <property type="molecule type" value="Genomic_DNA"/>
</dbReference>
<comment type="cofactor">
    <cofactor evidence="1">
        <name>FAD</name>
        <dbReference type="ChEBI" id="CHEBI:57692"/>
    </cofactor>
</comment>
<evidence type="ECO:0000256" key="4">
    <source>
        <dbReference type="ARBA" id="ARBA00022827"/>
    </source>
</evidence>
<dbReference type="GO" id="GO:0071949">
    <property type="term" value="F:FAD binding"/>
    <property type="evidence" value="ECO:0007669"/>
    <property type="project" value="InterPro"/>
</dbReference>
<dbReference type="InterPro" id="IPR050562">
    <property type="entry name" value="FAD_mOase_fung"/>
</dbReference>
<dbReference type="SUPFAM" id="SSF51905">
    <property type="entry name" value="FAD/NAD(P)-binding domain"/>
    <property type="match status" value="1"/>
</dbReference>
<feature type="domain" description="FAD-binding" evidence="6">
    <location>
        <begin position="2"/>
        <end position="331"/>
    </location>
</feature>
<evidence type="ECO:0000256" key="2">
    <source>
        <dbReference type="ARBA" id="ARBA00007992"/>
    </source>
</evidence>
<dbReference type="Proteomes" id="UP000289323">
    <property type="component" value="Unassembled WGS sequence"/>
</dbReference>
<evidence type="ECO:0000256" key="1">
    <source>
        <dbReference type="ARBA" id="ARBA00001974"/>
    </source>
</evidence>
<sequence length="424" mass="47780">MRVIIVGSGLSGLIMGHCLLQAGIDDFIILERRSNPAERSGSVIGAFPQTFRIFDQLGLLHDFQKLSQPLHHWIHLDSQGRTIYDGEFFDLLETNHGHPSMLFMRCNLMEVLYSRLPNRERYILPNKKVTGVEQDGSSVTVTCADGSVFTGDVLVGCDGVHSVVQRTVFPPPSKPFPVSEYRGLFGSSPRPDGIAPCSITETHNNDIVFMILCTQDTAFWLVTDRKDKGALGRQRYSPEDIQAFVDKHESHSVAPGKKVTFGDLWRTRNMDPGPGMYDYHEGIAERWYNGRVVLVGDAAHKMTPNLGQGGNNSIESVASLVNQLNALVKKTPHPTVAELEEAFRRYQKEREGRVKLIGGLTGRYTRWTSWRSWFGRFAQCWLWPLVGDRFIVNRLLSPMISECIKLDFVGENDLPKGKVPWKHL</sequence>
<name>A0A446BMY3_9PEZI</name>
<dbReference type="PRINTS" id="PR00420">
    <property type="entry name" value="RNGMNOXGNASE"/>
</dbReference>
<dbReference type="InterPro" id="IPR002938">
    <property type="entry name" value="FAD-bd"/>
</dbReference>
<evidence type="ECO:0000259" key="6">
    <source>
        <dbReference type="Pfam" id="PF01494"/>
    </source>
</evidence>
<organism evidence="7 8">
    <name type="scientific">Thermothielavioides terrestris</name>
    <dbReference type="NCBI Taxonomy" id="2587410"/>
    <lineage>
        <taxon>Eukaryota</taxon>
        <taxon>Fungi</taxon>
        <taxon>Dikarya</taxon>
        <taxon>Ascomycota</taxon>
        <taxon>Pezizomycotina</taxon>
        <taxon>Sordariomycetes</taxon>
        <taxon>Sordariomycetidae</taxon>
        <taxon>Sordariales</taxon>
        <taxon>Chaetomiaceae</taxon>
        <taxon>Thermothielavioides</taxon>
    </lineage>
</organism>
<keyword evidence="4" id="KW-0274">FAD</keyword>
<dbReference type="InterPro" id="IPR036188">
    <property type="entry name" value="FAD/NAD-bd_sf"/>
</dbReference>
<dbReference type="AlphaFoldDB" id="A0A446BMY3"/>
<dbReference type="PANTHER" id="PTHR47356:SF2">
    <property type="entry name" value="FAD-BINDING DOMAIN-CONTAINING PROTEIN-RELATED"/>
    <property type="match status" value="1"/>
</dbReference>
<evidence type="ECO:0000313" key="7">
    <source>
        <dbReference type="EMBL" id="SPQ23832.1"/>
    </source>
</evidence>
<proteinExistence type="inferred from homology"/>
<reference evidence="7 8" key="1">
    <citation type="submission" date="2018-04" db="EMBL/GenBank/DDBJ databases">
        <authorList>
            <person name="Huttner S."/>
            <person name="Dainat J."/>
        </authorList>
    </citation>
    <scope>NUCLEOTIDE SEQUENCE [LARGE SCALE GENOMIC DNA]</scope>
</reference>
<dbReference type="PANTHER" id="PTHR47356">
    <property type="entry name" value="FAD-DEPENDENT MONOOXYGENASE ASQG-RELATED"/>
    <property type="match status" value="1"/>
</dbReference>
<gene>
    <name evidence="7" type="ORF">TT172_LOCUS6251</name>
</gene>
<evidence type="ECO:0000313" key="8">
    <source>
        <dbReference type="Proteomes" id="UP000289323"/>
    </source>
</evidence>
<comment type="similarity">
    <text evidence="2">Belongs to the paxM FAD-dependent monooxygenase family.</text>
</comment>
<accession>A0A446BMY3</accession>
<evidence type="ECO:0000256" key="5">
    <source>
        <dbReference type="ARBA" id="ARBA00023002"/>
    </source>
</evidence>
<keyword evidence="3" id="KW-0285">Flavoprotein</keyword>
<dbReference type="Gene3D" id="3.50.50.60">
    <property type="entry name" value="FAD/NAD(P)-binding domain"/>
    <property type="match status" value="1"/>
</dbReference>
<dbReference type="GO" id="GO:0004497">
    <property type="term" value="F:monooxygenase activity"/>
    <property type="evidence" value="ECO:0007669"/>
    <property type="project" value="InterPro"/>
</dbReference>
<protein>
    <submittedName>
        <fullName evidence="7">9e47dfbd-da29-41c9-a1c1-ae8823c550f7</fullName>
    </submittedName>
</protein>
<evidence type="ECO:0000256" key="3">
    <source>
        <dbReference type="ARBA" id="ARBA00022630"/>
    </source>
</evidence>
<dbReference type="Pfam" id="PF01494">
    <property type="entry name" value="FAD_binding_3"/>
    <property type="match status" value="1"/>
</dbReference>